<comment type="function">
    <text evidence="13">Component of the EKC/KEOPS complex that is required for the formation of a threonylcarbamoyl group on adenosine at position 37 (t(6)A37) in tRNAs that read codons beginning with adenine. The complex is probably involved in the transfer of the threonylcarbamoyl moiety of threonylcarbamoyl-AMP (TC-AMP) to the N6 group of A37. GON7 likely plays a supporting role to the catalytic subunit KAE1 in the complex. The EKC/KEOPS complex also promotes both telomere uncapping and telomere elongation. The complex is required for efficient recruitment of transcriptional coactivators.</text>
</comment>
<evidence type="ECO:0000256" key="4">
    <source>
        <dbReference type="ARBA" id="ARBA00011534"/>
    </source>
</evidence>
<evidence type="ECO:0000256" key="14">
    <source>
        <dbReference type="SAM" id="MobiDB-lite"/>
    </source>
</evidence>
<protein>
    <recommendedName>
        <fullName evidence="5">EKC/KEOPS complex subunit GON7</fullName>
    </recommendedName>
</protein>
<feature type="compositionally biased region" description="Acidic residues" evidence="14">
    <location>
        <begin position="141"/>
        <end position="151"/>
    </location>
</feature>
<evidence type="ECO:0000256" key="9">
    <source>
        <dbReference type="ARBA" id="ARBA00023015"/>
    </source>
</evidence>
<evidence type="ECO:0000256" key="13">
    <source>
        <dbReference type="ARBA" id="ARBA00025393"/>
    </source>
</evidence>
<comment type="subunit">
    <text evidence="4">Component of the EKC/KEOPS complex composed of at least BUD32, CGI121, GON7, KAE1 and PCC1; the whole complex dimerizes.</text>
</comment>
<feature type="region of interest" description="Disordered" evidence="14">
    <location>
        <begin position="121"/>
        <end position="151"/>
    </location>
</feature>
<evidence type="ECO:0000256" key="2">
    <source>
        <dbReference type="ARBA" id="ARBA00004574"/>
    </source>
</evidence>
<proteinExistence type="inferred from homology"/>
<keyword evidence="16" id="KW-1185">Reference proteome</keyword>
<dbReference type="Pfam" id="PF08738">
    <property type="entry name" value="Gon7"/>
    <property type="match status" value="1"/>
</dbReference>
<evidence type="ECO:0000313" key="16">
    <source>
        <dbReference type="Proteomes" id="UP000326289"/>
    </source>
</evidence>
<keyword evidence="10" id="KW-0010">Activator</keyword>
<gene>
    <name evidence="15" type="ORF">BDV30DRAFT_62987</name>
</gene>
<keyword evidence="9" id="KW-0805">Transcription regulation</keyword>
<dbReference type="EMBL" id="ML732939">
    <property type="protein sequence ID" value="KAB8266747.1"/>
    <property type="molecule type" value="Genomic_DNA"/>
</dbReference>
<evidence type="ECO:0000256" key="3">
    <source>
        <dbReference type="ARBA" id="ARBA00008529"/>
    </source>
</evidence>
<dbReference type="Proteomes" id="UP000326289">
    <property type="component" value="Unassembled WGS sequence"/>
</dbReference>
<keyword evidence="6" id="KW-0158">Chromosome</keyword>
<accession>A0A5N6IKM9</accession>
<evidence type="ECO:0000256" key="5">
    <source>
        <dbReference type="ARBA" id="ARBA00019746"/>
    </source>
</evidence>
<feature type="region of interest" description="Disordered" evidence="14">
    <location>
        <begin position="1"/>
        <end position="37"/>
    </location>
</feature>
<dbReference type="InterPro" id="IPR014849">
    <property type="entry name" value="EKC/KEOPS_Gon7"/>
</dbReference>
<evidence type="ECO:0000256" key="8">
    <source>
        <dbReference type="ARBA" id="ARBA00022895"/>
    </source>
</evidence>
<dbReference type="GO" id="GO:0005634">
    <property type="term" value="C:nucleus"/>
    <property type="evidence" value="ECO:0007669"/>
    <property type="project" value="UniProtKB-SubCell"/>
</dbReference>
<evidence type="ECO:0000256" key="6">
    <source>
        <dbReference type="ARBA" id="ARBA00022454"/>
    </source>
</evidence>
<evidence type="ECO:0000256" key="12">
    <source>
        <dbReference type="ARBA" id="ARBA00023242"/>
    </source>
</evidence>
<keyword evidence="7" id="KW-0819">tRNA processing</keyword>
<feature type="compositionally biased region" description="Polar residues" evidence="14">
    <location>
        <begin position="1"/>
        <end position="22"/>
    </location>
</feature>
<sequence>MNQTINFSTNIFPSMSATTTSNDQHDSKRLKTSPTNGTFGNTDIMAAGTSSTQSNPLCAVYSAPQSTQTFEHSISSPLPSTDLSPENVQTKVAYLSELRKLVPNLQNDINVFLTERMEEDKKLAEAQGRQLSEQERKEEENYGEEVVEEDA</sequence>
<organism evidence="15 16">
    <name type="scientific">Aspergillus minisclerotigenes</name>
    <dbReference type="NCBI Taxonomy" id="656917"/>
    <lineage>
        <taxon>Eukaryota</taxon>
        <taxon>Fungi</taxon>
        <taxon>Dikarya</taxon>
        <taxon>Ascomycota</taxon>
        <taxon>Pezizomycotina</taxon>
        <taxon>Eurotiomycetes</taxon>
        <taxon>Eurotiomycetidae</taxon>
        <taxon>Eurotiales</taxon>
        <taxon>Aspergillaceae</taxon>
        <taxon>Aspergillus</taxon>
        <taxon>Aspergillus subgen. Circumdati</taxon>
    </lineage>
</organism>
<evidence type="ECO:0000256" key="1">
    <source>
        <dbReference type="ARBA" id="ARBA00004123"/>
    </source>
</evidence>
<evidence type="ECO:0000256" key="7">
    <source>
        <dbReference type="ARBA" id="ARBA00022694"/>
    </source>
</evidence>
<comment type="similarity">
    <text evidence="3">Belongs to the GON7 family.</text>
</comment>
<evidence type="ECO:0000313" key="15">
    <source>
        <dbReference type="EMBL" id="KAB8266747.1"/>
    </source>
</evidence>
<dbReference type="GO" id="GO:0008033">
    <property type="term" value="P:tRNA processing"/>
    <property type="evidence" value="ECO:0007669"/>
    <property type="project" value="UniProtKB-KW"/>
</dbReference>
<keyword evidence="12" id="KW-0539">Nucleus</keyword>
<comment type="subcellular location">
    <subcellularLocation>
        <location evidence="2">Chromosome</location>
        <location evidence="2">Telomere</location>
    </subcellularLocation>
    <subcellularLocation>
        <location evidence="1">Nucleus</location>
    </subcellularLocation>
</comment>
<keyword evidence="8" id="KW-0779">Telomere</keyword>
<reference evidence="15 16" key="1">
    <citation type="submission" date="2019-04" db="EMBL/GenBank/DDBJ databases">
        <title>Fungal friends and foes A comparative genomics study of 23 Aspergillus species from section Flavi.</title>
        <authorList>
            <consortium name="DOE Joint Genome Institute"/>
            <person name="Kjaerbolling I."/>
            <person name="Vesth T.C."/>
            <person name="Frisvad J.C."/>
            <person name="Nybo J.L."/>
            <person name="Theobald S."/>
            <person name="Kildgaard S."/>
            <person name="Petersen T.I."/>
            <person name="Kuo A."/>
            <person name="Sato A."/>
            <person name="Lyhne E.K."/>
            <person name="Kogle M.E."/>
            <person name="Wiebenga A."/>
            <person name="Kun R.S."/>
            <person name="Lubbers R.J."/>
            <person name="Makela M.R."/>
            <person name="Barry K."/>
            <person name="Chovatia M."/>
            <person name="Clum A."/>
            <person name="Daum C."/>
            <person name="Haridas S."/>
            <person name="He G."/>
            <person name="LaButti K."/>
            <person name="Lipzen A."/>
            <person name="Mondo S."/>
            <person name="Pangilinan J."/>
            <person name="Riley R."/>
            <person name="Salamov A."/>
            <person name="Simmons B.A."/>
            <person name="Magnuson J.K."/>
            <person name="Henrissat B."/>
            <person name="Mortensen U.H."/>
            <person name="Larsen T.O."/>
            <person name="De vries R.P."/>
            <person name="Grigoriev I.V."/>
            <person name="Machida M."/>
            <person name="Baker S.E."/>
            <person name="Andersen M.R."/>
        </authorList>
    </citation>
    <scope>NUCLEOTIDE SEQUENCE [LARGE SCALE GENOMIC DNA]</scope>
    <source>
        <strain evidence="15 16">CBS 117635</strain>
    </source>
</reference>
<dbReference type="GO" id="GO:0000781">
    <property type="term" value="C:chromosome, telomeric region"/>
    <property type="evidence" value="ECO:0007669"/>
    <property type="project" value="UniProtKB-SubCell"/>
</dbReference>
<keyword evidence="11" id="KW-0804">Transcription</keyword>
<name>A0A5N6IKM9_9EURO</name>
<evidence type="ECO:0000256" key="10">
    <source>
        <dbReference type="ARBA" id="ARBA00023159"/>
    </source>
</evidence>
<evidence type="ECO:0000256" key="11">
    <source>
        <dbReference type="ARBA" id="ARBA00023163"/>
    </source>
</evidence>
<dbReference type="AlphaFoldDB" id="A0A5N6IKM9"/>